<feature type="transmembrane region" description="Helical" evidence="6">
    <location>
        <begin position="71"/>
        <end position="95"/>
    </location>
</feature>
<accession>A0A9W6UIK0</accession>
<organism evidence="8 9">
    <name type="scientific">Nocardiopsis ansamitocini</name>
    <dbReference type="NCBI Taxonomy" id="1670832"/>
    <lineage>
        <taxon>Bacteria</taxon>
        <taxon>Bacillati</taxon>
        <taxon>Actinomycetota</taxon>
        <taxon>Actinomycetes</taxon>
        <taxon>Streptosporangiales</taxon>
        <taxon>Nocardiopsidaceae</taxon>
        <taxon>Nocardiopsis</taxon>
    </lineage>
</organism>
<proteinExistence type="predicted"/>
<dbReference type="InterPro" id="IPR052902">
    <property type="entry name" value="ABC-2_transporter"/>
</dbReference>
<dbReference type="RefSeq" id="WP_285758614.1">
    <property type="nucleotide sequence ID" value="NZ_BSQG01000002.1"/>
</dbReference>
<evidence type="ECO:0000256" key="1">
    <source>
        <dbReference type="ARBA" id="ARBA00004141"/>
    </source>
</evidence>
<feature type="domain" description="ABC-2 type transporter transmembrane" evidence="7">
    <location>
        <begin position="71"/>
        <end position="270"/>
    </location>
</feature>
<dbReference type="InterPro" id="IPR000412">
    <property type="entry name" value="ABC_2_transport"/>
</dbReference>
<gene>
    <name evidence="8" type="ORF">Nans01_18590</name>
</gene>
<feature type="transmembrane region" description="Helical" evidence="6">
    <location>
        <begin position="115"/>
        <end position="140"/>
    </location>
</feature>
<dbReference type="EMBL" id="BSQG01000002">
    <property type="protein sequence ID" value="GLU47508.1"/>
    <property type="molecule type" value="Genomic_DNA"/>
</dbReference>
<dbReference type="AlphaFoldDB" id="A0A9W6UIK0"/>
<feature type="transmembrane region" description="Helical" evidence="6">
    <location>
        <begin position="184"/>
        <end position="203"/>
    </location>
</feature>
<feature type="transmembrane region" description="Helical" evidence="6">
    <location>
        <begin position="41"/>
        <end position="59"/>
    </location>
</feature>
<keyword evidence="9" id="KW-1185">Reference proteome</keyword>
<evidence type="ECO:0000256" key="3">
    <source>
        <dbReference type="ARBA" id="ARBA00022989"/>
    </source>
</evidence>
<sequence>MATTTTAPTARSTEQRSAVNPLRQTLRLTRTEFTLFYRYRMALYAAVLPLVFLVPVFSMGPGELLPGIDAVAFSLTNFFAMAAMTIGVVHVSNVYAARREQLVLKRFRVAGVPPVAMFGATALSVIAVVGVQSLAVIGALVAMTGSPPADPVMLVLSILLISVVMTLFGAVITRFARNAESAQMMAMAPFMLLIVASGFFVPLELLPDRLAQLFGYLPMVPAIELAQSAYFGHDFFAAATAPAAEPATGLRLWTAAVPALAILLAWTAVLAYSLRYFRWDPRSAK</sequence>
<dbReference type="Proteomes" id="UP001165092">
    <property type="component" value="Unassembled WGS sequence"/>
</dbReference>
<keyword evidence="3 6" id="KW-1133">Transmembrane helix</keyword>
<dbReference type="Pfam" id="PF12698">
    <property type="entry name" value="ABC2_membrane_3"/>
    <property type="match status" value="1"/>
</dbReference>
<dbReference type="PANTHER" id="PTHR43027:SF2">
    <property type="entry name" value="TRANSPORT PERMEASE PROTEIN"/>
    <property type="match status" value="1"/>
</dbReference>
<comment type="caution">
    <text evidence="8">The sequence shown here is derived from an EMBL/GenBank/DDBJ whole genome shotgun (WGS) entry which is preliminary data.</text>
</comment>
<keyword evidence="2 6" id="KW-0812">Transmembrane</keyword>
<protein>
    <submittedName>
        <fullName evidence="8">Transport permease protein</fullName>
    </submittedName>
</protein>
<name>A0A9W6UIK0_9ACTN</name>
<keyword evidence="5" id="KW-0046">Antibiotic resistance</keyword>
<feature type="transmembrane region" description="Helical" evidence="6">
    <location>
        <begin position="152"/>
        <end position="172"/>
    </location>
</feature>
<keyword evidence="4 6" id="KW-0472">Membrane</keyword>
<comment type="subcellular location">
    <subcellularLocation>
        <location evidence="1">Membrane</location>
        <topology evidence="1">Multi-pass membrane protein</topology>
    </subcellularLocation>
</comment>
<dbReference type="GO" id="GO:0043190">
    <property type="term" value="C:ATP-binding cassette (ABC) transporter complex"/>
    <property type="evidence" value="ECO:0007669"/>
    <property type="project" value="InterPro"/>
</dbReference>
<dbReference type="GO" id="GO:0140359">
    <property type="term" value="F:ABC-type transporter activity"/>
    <property type="evidence" value="ECO:0007669"/>
    <property type="project" value="InterPro"/>
</dbReference>
<evidence type="ECO:0000256" key="4">
    <source>
        <dbReference type="ARBA" id="ARBA00023136"/>
    </source>
</evidence>
<feature type="transmembrane region" description="Helical" evidence="6">
    <location>
        <begin position="252"/>
        <end position="274"/>
    </location>
</feature>
<evidence type="ECO:0000259" key="7">
    <source>
        <dbReference type="Pfam" id="PF12698"/>
    </source>
</evidence>
<dbReference type="GO" id="GO:0046677">
    <property type="term" value="P:response to antibiotic"/>
    <property type="evidence" value="ECO:0007669"/>
    <property type="project" value="UniProtKB-KW"/>
</dbReference>
<dbReference type="PIRSF" id="PIRSF006648">
    <property type="entry name" value="DrrB"/>
    <property type="match status" value="1"/>
</dbReference>
<evidence type="ECO:0000313" key="8">
    <source>
        <dbReference type="EMBL" id="GLU47508.1"/>
    </source>
</evidence>
<evidence type="ECO:0000313" key="9">
    <source>
        <dbReference type="Proteomes" id="UP001165092"/>
    </source>
</evidence>
<dbReference type="PANTHER" id="PTHR43027">
    <property type="entry name" value="DOXORUBICIN RESISTANCE ABC TRANSPORTER PERMEASE PROTEIN DRRC-RELATED"/>
    <property type="match status" value="1"/>
</dbReference>
<reference evidence="8" key="1">
    <citation type="submission" date="2023-02" db="EMBL/GenBank/DDBJ databases">
        <title>Nocardiopsis ansamitocini NBRC 112285.</title>
        <authorList>
            <person name="Ichikawa N."/>
            <person name="Sato H."/>
            <person name="Tonouchi N."/>
        </authorList>
    </citation>
    <scope>NUCLEOTIDE SEQUENCE</scope>
    <source>
        <strain evidence="8">NBRC 112285</strain>
    </source>
</reference>
<dbReference type="InterPro" id="IPR013525">
    <property type="entry name" value="ABC2_TM"/>
</dbReference>
<evidence type="ECO:0000256" key="5">
    <source>
        <dbReference type="ARBA" id="ARBA00023251"/>
    </source>
</evidence>
<evidence type="ECO:0000256" key="6">
    <source>
        <dbReference type="SAM" id="Phobius"/>
    </source>
</evidence>
<evidence type="ECO:0000256" key="2">
    <source>
        <dbReference type="ARBA" id="ARBA00022692"/>
    </source>
</evidence>